<gene>
    <name evidence="10 15" type="primary">miaA</name>
    <name evidence="15" type="ORF">D3873_05270</name>
</gene>
<feature type="binding site" evidence="10">
    <location>
        <begin position="11"/>
        <end position="18"/>
    </location>
    <ligand>
        <name>ATP</name>
        <dbReference type="ChEBI" id="CHEBI:30616"/>
    </ligand>
</feature>
<sequence>MSTLDLVAIVGPTAVGKTDLSIELATKWNGEIINGDSMQVYEELSIGTAKITEEEMKEIPHHLFDIKKPTESFSVAEYQQLVREKAREIKNRGKVPILVGGTGLYVQAVLYDFHFTETKIDASLRSTLYEELEEFGPVHMHQKLQELDKPSADSIHPNNTRRVIRALEMILFQGEKRSADNFQQGKEEFLQHLVLGLNRDRDELYERINQRVNWMIEKGLEQEVRNLQQKGIREGQAMQAIGYKEMIRYLDGELTLPETIKQIQQNSRRYAKRQLTYFRNKMDITWIDASLPINRQVAIADEAKMKKENDYDQKREKEKES</sequence>
<evidence type="ECO:0000256" key="4">
    <source>
        <dbReference type="ARBA" id="ARBA00022679"/>
    </source>
</evidence>
<comment type="function">
    <text evidence="2 10 12">Catalyzes the transfer of a dimethylallyl group onto the adenine at position 37 in tRNAs that read codons beginning with uridine, leading to the formation of N6-(dimethylallyl)adenosine (i(6)A).</text>
</comment>
<evidence type="ECO:0000256" key="1">
    <source>
        <dbReference type="ARBA" id="ARBA00001946"/>
    </source>
</evidence>
<dbReference type="Pfam" id="PF01715">
    <property type="entry name" value="IPPT"/>
    <property type="match status" value="1"/>
</dbReference>
<comment type="catalytic activity">
    <reaction evidence="9 10 11">
        <text>adenosine(37) in tRNA + dimethylallyl diphosphate = N(6)-dimethylallyladenosine(37) in tRNA + diphosphate</text>
        <dbReference type="Rhea" id="RHEA:26482"/>
        <dbReference type="Rhea" id="RHEA-COMP:10162"/>
        <dbReference type="Rhea" id="RHEA-COMP:10375"/>
        <dbReference type="ChEBI" id="CHEBI:33019"/>
        <dbReference type="ChEBI" id="CHEBI:57623"/>
        <dbReference type="ChEBI" id="CHEBI:74411"/>
        <dbReference type="ChEBI" id="CHEBI:74415"/>
        <dbReference type="EC" id="2.5.1.75"/>
    </reaction>
</comment>
<comment type="cofactor">
    <cofactor evidence="1 10">
        <name>Mg(2+)</name>
        <dbReference type="ChEBI" id="CHEBI:18420"/>
    </cofactor>
</comment>
<feature type="region of interest" description="Interaction with substrate tRNA" evidence="10">
    <location>
        <begin position="36"/>
        <end position="39"/>
    </location>
</feature>
<dbReference type="GO" id="GO:0052381">
    <property type="term" value="F:tRNA dimethylallyltransferase activity"/>
    <property type="evidence" value="ECO:0007669"/>
    <property type="project" value="UniProtKB-UniRule"/>
</dbReference>
<dbReference type="OrthoDB" id="9776390at2"/>
<evidence type="ECO:0000313" key="16">
    <source>
        <dbReference type="Proteomes" id="UP000265725"/>
    </source>
</evidence>
<comment type="caution">
    <text evidence="10">Lacks conserved residue(s) required for the propagation of feature annotation.</text>
</comment>
<protein>
    <recommendedName>
        <fullName evidence="10">tRNA dimethylallyltransferase</fullName>
        <ecNumber evidence="10">2.5.1.75</ecNumber>
    </recommendedName>
    <alternativeName>
        <fullName evidence="10">Dimethylallyl diphosphate:tRNA dimethylallyltransferase</fullName>
        <shortName evidence="10">DMAPP:tRNA dimethylallyltransferase</shortName>
        <shortName evidence="10">DMATase</shortName>
    </alternativeName>
    <alternativeName>
        <fullName evidence="10">Isopentenyl-diphosphate:tRNA isopentenyltransferase</fullName>
        <shortName evidence="10">IPP transferase</shortName>
        <shortName evidence="10">IPPT</shortName>
        <shortName evidence="10">IPTase</shortName>
    </alternativeName>
</protein>
<evidence type="ECO:0000256" key="6">
    <source>
        <dbReference type="ARBA" id="ARBA00022741"/>
    </source>
</evidence>
<dbReference type="EC" id="2.5.1.75" evidence="10"/>
<keyword evidence="7 10" id="KW-0067">ATP-binding</keyword>
<dbReference type="GO" id="GO:0005524">
    <property type="term" value="F:ATP binding"/>
    <property type="evidence" value="ECO:0007669"/>
    <property type="project" value="UniProtKB-UniRule"/>
</dbReference>
<evidence type="ECO:0000256" key="11">
    <source>
        <dbReference type="RuleBase" id="RU003783"/>
    </source>
</evidence>
<dbReference type="InterPro" id="IPR039657">
    <property type="entry name" value="Dimethylallyltransferase"/>
</dbReference>
<evidence type="ECO:0000256" key="3">
    <source>
        <dbReference type="ARBA" id="ARBA00005842"/>
    </source>
</evidence>
<evidence type="ECO:0000313" key="15">
    <source>
        <dbReference type="EMBL" id="AYC29319.1"/>
    </source>
</evidence>
<feature type="site" description="Interaction with substrate tRNA" evidence="10">
    <location>
        <position position="102"/>
    </location>
</feature>
<dbReference type="Proteomes" id="UP000265725">
    <property type="component" value="Chromosome"/>
</dbReference>
<keyword evidence="16" id="KW-1185">Reference proteome</keyword>
<name>A0A385YRF9_9BACL</name>
<feature type="binding site" evidence="10">
    <location>
        <begin position="13"/>
        <end position="18"/>
    </location>
    <ligand>
        <name>substrate</name>
    </ligand>
</feature>
<keyword evidence="6 10" id="KW-0547">Nucleotide-binding</keyword>
<evidence type="ECO:0000256" key="10">
    <source>
        <dbReference type="HAMAP-Rule" id="MF_00185"/>
    </source>
</evidence>
<dbReference type="SUPFAM" id="SSF52540">
    <property type="entry name" value="P-loop containing nucleoside triphosphate hydrolases"/>
    <property type="match status" value="2"/>
</dbReference>
<dbReference type="PANTHER" id="PTHR11088">
    <property type="entry name" value="TRNA DIMETHYLALLYLTRANSFERASE"/>
    <property type="match status" value="1"/>
</dbReference>
<comment type="similarity">
    <text evidence="3 10 13">Belongs to the IPP transferase family.</text>
</comment>
<dbReference type="NCBIfam" id="TIGR00174">
    <property type="entry name" value="miaA"/>
    <property type="match status" value="1"/>
</dbReference>
<keyword evidence="8 10" id="KW-0460">Magnesium</keyword>
<dbReference type="InterPro" id="IPR027417">
    <property type="entry name" value="P-loop_NTPase"/>
</dbReference>
<evidence type="ECO:0000256" key="5">
    <source>
        <dbReference type="ARBA" id="ARBA00022694"/>
    </source>
</evidence>
<evidence type="ECO:0000256" key="8">
    <source>
        <dbReference type="ARBA" id="ARBA00022842"/>
    </source>
</evidence>
<dbReference type="EMBL" id="CP032418">
    <property type="protein sequence ID" value="AYC29319.1"/>
    <property type="molecule type" value="Genomic_DNA"/>
</dbReference>
<feature type="region of interest" description="Disordered" evidence="14">
    <location>
        <begin position="302"/>
        <end position="321"/>
    </location>
</feature>
<accession>A0A385YRF9</accession>
<keyword evidence="5 10" id="KW-0819">tRNA processing</keyword>
<proteinExistence type="inferred from homology"/>
<reference evidence="16" key="1">
    <citation type="submission" date="2018-09" db="EMBL/GenBank/DDBJ databases">
        <authorList>
            <person name="Zhu H."/>
        </authorList>
    </citation>
    <scope>NUCLEOTIDE SEQUENCE [LARGE SCALE GENOMIC DNA]</scope>
    <source>
        <strain evidence="16">K2R23-3</strain>
    </source>
</reference>
<dbReference type="PANTHER" id="PTHR11088:SF60">
    <property type="entry name" value="TRNA DIMETHYLALLYLTRANSFERASE"/>
    <property type="match status" value="1"/>
</dbReference>
<dbReference type="InterPro" id="IPR018022">
    <property type="entry name" value="IPT"/>
</dbReference>
<evidence type="ECO:0000256" key="14">
    <source>
        <dbReference type="SAM" id="MobiDB-lite"/>
    </source>
</evidence>
<comment type="subunit">
    <text evidence="10">Monomer.</text>
</comment>
<dbReference type="HAMAP" id="MF_00185">
    <property type="entry name" value="IPP_trans"/>
    <property type="match status" value="1"/>
</dbReference>
<evidence type="ECO:0000256" key="9">
    <source>
        <dbReference type="ARBA" id="ARBA00049563"/>
    </source>
</evidence>
<dbReference type="Gene3D" id="1.10.20.140">
    <property type="match status" value="1"/>
</dbReference>
<dbReference type="RefSeq" id="WP_119883059.1">
    <property type="nucleotide sequence ID" value="NZ_CP032418.1"/>
</dbReference>
<organism evidence="15 16">
    <name type="scientific">Paenisporosarcina cavernae</name>
    <dbReference type="NCBI Taxonomy" id="2320858"/>
    <lineage>
        <taxon>Bacteria</taxon>
        <taxon>Bacillati</taxon>
        <taxon>Bacillota</taxon>
        <taxon>Bacilli</taxon>
        <taxon>Bacillales</taxon>
        <taxon>Caryophanaceae</taxon>
        <taxon>Paenisporosarcina</taxon>
    </lineage>
</organism>
<evidence type="ECO:0000256" key="7">
    <source>
        <dbReference type="ARBA" id="ARBA00022840"/>
    </source>
</evidence>
<evidence type="ECO:0000256" key="13">
    <source>
        <dbReference type="RuleBase" id="RU003785"/>
    </source>
</evidence>
<feature type="site" description="Interaction with substrate tRNA" evidence="10">
    <location>
        <position position="125"/>
    </location>
</feature>
<dbReference type="KEGG" id="paek:D3873_05270"/>
<dbReference type="GO" id="GO:0006400">
    <property type="term" value="P:tRNA modification"/>
    <property type="evidence" value="ECO:0007669"/>
    <property type="project" value="TreeGrafter"/>
</dbReference>
<dbReference type="AlphaFoldDB" id="A0A385YRF9"/>
<dbReference type="Gene3D" id="3.40.50.300">
    <property type="entry name" value="P-loop containing nucleotide triphosphate hydrolases"/>
    <property type="match status" value="1"/>
</dbReference>
<evidence type="ECO:0000256" key="2">
    <source>
        <dbReference type="ARBA" id="ARBA00003213"/>
    </source>
</evidence>
<evidence type="ECO:0000256" key="12">
    <source>
        <dbReference type="RuleBase" id="RU003784"/>
    </source>
</evidence>
<keyword evidence="4 10" id="KW-0808">Transferase</keyword>